<dbReference type="EMBL" id="JBHUDM010000002">
    <property type="protein sequence ID" value="MFD1642325.1"/>
    <property type="molecule type" value="Genomic_DNA"/>
</dbReference>
<dbReference type="AlphaFoldDB" id="A0ABD6D941"/>
<organism evidence="2 3">
    <name type="scientific">Halohasta litorea</name>
    <dbReference type="NCBI Taxonomy" id="869891"/>
    <lineage>
        <taxon>Archaea</taxon>
        <taxon>Methanobacteriati</taxon>
        <taxon>Methanobacteriota</taxon>
        <taxon>Stenosarchaea group</taxon>
        <taxon>Halobacteria</taxon>
        <taxon>Halobacteriales</taxon>
        <taxon>Haloferacaceae</taxon>
        <taxon>Halohasta</taxon>
    </lineage>
</organism>
<evidence type="ECO:0000256" key="1">
    <source>
        <dbReference type="SAM" id="MobiDB-lite"/>
    </source>
</evidence>
<reference evidence="2 3" key="1">
    <citation type="journal article" date="2019" name="Int. J. Syst. Evol. Microbiol.">
        <title>The Global Catalogue of Microorganisms (GCM) 10K type strain sequencing project: providing services to taxonomists for standard genome sequencing and annotation.</title>
        <authorList>
            <consortium name="The Broad Institute Genomics Platform"/>
            <consortium name="The Broad Institute Genome Sequencing Center for Infectious Disease"/>
            <person name="Wu L."/>
            <person name="Ma J."/>
        </authorList>
    </citation>
    <scope>NUCLEOTIDE SEQUENCE [LARGE SCALE GENOMIC DNA]</scope>
    <source>
        <strain evidence="2 3">CGMCC 1.10593</strain>
    </source>
</reference>
<dbReference type="Proteomes" id="UP001597052">
    <property type="component" value="Unassembled WGS sequence"/>
</dbReference>
<feature type="compositionally biased region" description="Basic and acidic residues" evidence="1">
    <location>
        <begin position="75"/>
        <end position="86"/>
    </location>
</feature>
<sequence>MQPEEAVKQVQCVANASLAETGQRVAPLYEPTFRRVAAEGTGMDVTWLADQLCTEISSGNRPNVDEAEGLATDALSRRALTDGGQR</sequence>
<comment type="caution">
    <text evidence="2">The sequence shown here is derived from an EMBL/GenBank/DDBJ whole genome shotgun (WGS) entry which is preliminary data.</text>
</comment>
<feature type="region of interest" description="Disordered" evidence="1">
    <location>
        <begin position="57"/>
        <end position="86"/>
    </location>
</feature>
<keyword evidence="3" id="KW-1185">Reference proteome</keyword>
<proteinExistence type="predicted"/>
<protein>
    <submittedName>
        <fullName evidence="2">Uncharacterized protein</fullName>
    </submittedName>
</protein>
<gene>
    <name evidence="2" type="ORF">ACFSBW_10625</name>
</gene>
<evidence type="ECO:0000313" key="3">
    <source>
        <dbReference type="Proteomes" id="UP001597052"/>
    </source>
</evidence>
<accession>A0ABD6D941</accession>
<evidence type="ECO:0000313" key="2">
    <source>
        <dbReference type="EMBL" id="MFD1642325.1"/>
    </source>
</evidence>
<dbReference type="RefSeq" id="WP_256395305.1">
    <property type="nucleotide sequence ID" value="NZ_JANHDJ010000002.1"/>
</dbReference>
<name>A0ABD6D941_9EURY</name>